<evidence type="ECO:0000313" key="2">
    <source>
        <dbReference type="Proteomes" id="UP000199382"/>
    </source>
</evidence>
<protein>
    <submittedName>
        <fullName evidence="1">AAA domain-containing protein</fullName>
    </submittedName>
</protein>
<dbReference type="RefSeq" id="WP_093163216.1">
    <property type="nucleotide sequence ID" value="NZ_FNEK01000078.1"/>
</dbReference>
<organism evidence="1 2">
    <name type="scientific">Aliiruegeria lutimaris</name>
    <dbReference type="NCBI Taxonomy" id="571298"/>
    <lineage>
        <taxon>Bacteria</taxon>
        <taxon>Pseudomonadati</taxon>
        <taxon>Pseudomonadota</taxon>
        <taxon>Alphaproteobacteria</taxon>
        <taxon>Rhodobacterales</taxon>
        <taxon>Roseobacteraceae</taxon>
        <taxon>Aliiruegeria</taxon>
    </lineage>
</organism>
<dbReference type="Proteomes" id="UP000199382">
    <property type="component" value="Unassembled WGS sequence"/>
</dbReference>
<gene>
    <name evidence="1" type="ORF">SAMN04488026_10787</name>
</gene>
<dbReference type="Gene3D" id="3.40.50.300">
    <property type="entry name" value="P-loop containing nucleotide triphosphate hydrolases"/>
    <property type="match status" value="1"/>
</dbReference>
<dbReference type="AlphaFoldDB" id="A0A1G9J3F9"/>
<dbReference type="STRING" id="571298.SAMN04488026_10787"/>
<accession>A0A1G9J3F9</accession>
<reference evidence="1 2" key="1">
    <citation type="submission" date="2016-10" db="EMBL/GenBank/DDBJ databases">
        <authorList>
            <person name="de Groot N.N."/>
        </authorList>
    </citation>
    <scope>NUCLEOTIDE SEQUENCE [LARGE SCALE GENOMIC DNA]</scope>
    <source>
        <strain evidence="1 2">DSM 25294</strain>
    </source>
</reference>
<name>A0A1G9J3F9_9RHOB</name>
<dbReference type="InterPro" id="IPR027417">
    <property type="entry name" value="P-loop_NTPase"/>
</dbReference>
<dbReference type="Pfam" id="PF13481">
    <property type="entry name" value="AAA_25"/>
    <property type="match status" value="1"/>
</dbReference>
<dbReference type="SUPFAM" id="SSF52540">
    <property type="entry name" value="P-loop containing nucleoside triphosphate hydrolases"/>
    <property type="match status" value="1"/>
</dbReference>
<dbReference type="EMBL" id="FNEK01000078">
    <property type="protein sequence ID" value="SDL31753.1"/>
    <property type="molecule type" value="Genomic_DNA"/>
</dbReference>
<keyword evidence="2" id="KW-1185">Reference proteome</keyword>
<evidence type="ECO:0000313" key="1">
    <source>
        <dbReference type="EMBL" id="SDL31753.1"/>
    </source>
</evidence>
<sequence>MKHRNELFLKRVDKTLKTDAYLASVIDGTETMLGTSAAMDIDTVAQAFVRLGVQGYSLAKLLLEQECTSNLRGVLEDNVGFDWEKKLVQAILYFSDPNRRRELDDGMFSGTAIGEDFFERQIAPPKLIVPHIIPCAPFGLVGAGGAAKTTIAIKIGLHVVTGRPLWGEDVVQPGPVVFITKEDTREEFEYRLQQVVKQECDPFLPDEQEKIVRDFYIEDLSGNVRQRFVEMIHDNMVETEMIDHLIQKYVAIGPCLIWIDPGVYFGPGERYVNDGEAALMAACRRISSALGCAVGVIHHVSQTVARSGLSDAHSGRGGTAFGDNARGMIVLHPRDKIENPMEGLPPEISPQDVNLGNVTQLKVVKLSHGRPIRETLFVKRYDNRPFRLDFIRGIRVAQTAEEAEQMALAAAEERNEHFVKHYVRAIDHAARNGDRLSVAGCRMLEPRPQFGGRKIPKNDVDALIKGMVDRGLLRKVKNEGGGQPYHLTVTETARIKYNSGLCVVE</sequence>
<dbReference type="OrthoDB" id="1496333at2"/>
<proteinExistence type="predicted"/>